<name>A0A076MGZ0_AMYME</name>
<keyword evidence="4" id="KW-0274">FAD</keyword>
<dbReference type="Pfam" id="PF08031">
    <property type="entry name" value="BBE"/>
    <property type="match status" value="1"/>
</dbReference>
<dbReference type="PATRIC" id="fig|1068978.7.peg.39"/>
<keyword evidence="5" id="KW-0560">Oxidoreductase</keyword>
<dbReference type="InterPro" id="IPR006094">
    <property type="entry name" value="Oxid_FAD_bind_N"/>
</dbReference>
<dbReference type="PROSITE" id="PS51387">
    <property type="entry name" value="FAD_PCMH"/>
    <property type="match status" value="1"/>
</dbReference>
<comment type="similarity">
    <text evidence="2">Belongs to the oxygen-dependent FAD-linked oxidoreductase family.</text>
</comment>
<dbReference type="OrthoDB" id="9775082at2"/>
<gene>
    <name evidence="7" type="ORF">AMETH_0036</name>
</gene>
<evidence type="ECO:0000256" key="5">
    <source>
        <dbReference type="ARBA" id="ARBA00023002"/>
    </source>
</evidence>
<dbReference type="InterPro" id="IPR012951">
    <property type="entry name" value="BBE"/>
</dbReference>
<comment type="cofactor">
    <cofactor evidence="1">
        <name>FAD</name>
        <dbReference type="ChEBI" id="CHEBI:57692"/>
    </cofactor>
</comment>
<evidence type="ECO:0000256" key="4">
    <source>
        <dbReference type="ARBA" id="ARBA00022827"/>
    </source>
</evidence>
<accession>A0A076MGZ0</accession>
<evidence type="ECO:0000313" key="8">
    <source>
        <dbReference type="Proteomes" id="UP000062973"/>
    </source>
</evidence>
<dbReference type="Proteomes" id="UP000062973">
    <property type="component" value="Chromosome"/>
</dbReference>
<protein>
    <submittedName>
        <fullName evidence="7">FAD linked oxidase-like protein</fullName>
    </submittedName>
</protein>
<dbReference type="InterPro" id="IPR016166">
    <property type="entry name" value="FAD-bd_PCMH"/>
</dbReference>
<dbReference type="GO" id="GO:0071949">
    <property type="term" value="F:FAD binding"/>
    <property type="evidence" value="ECO:0007669"/>
    <property type="project" value="InterPro"/>
</dbReference>
<dbReference type="Pfam" id="PF01565">
    <property type="entry name" value="FAD_binding_4"/>
    <property type="match status" value="1"/>
</dbReference>
<feature type="domain" description="FAD-binding PCMH-type" evidence="6">
    <location>
        <begin position="36"/>
        <end position="206"/>
    </location>
</feature>
<dbReference type="PROSITE" id="PS00862">
    <property type="entry name" value="OX2_COVAL_FAD"/>
    <property type="match status" value="1"/>
</dbReference>
<sequence>MNPFDVETLRRSLDGAALTPGDPGYDQGRAVWNGLIDRHPAVIVQPSGPRDVATALATARNSALEVAVRGGGHNVGGAAVADGGLTIDLSSLDQVVVDPGTRTARVGGGARWQQVDTATQGHGLATVGGTVSDTGVGGLTLGGGFGWLTNQYGLTCDNLLSAEVVLPSGDVLRASDTENTDLFWALRGGGGNFGVVTEFEFRLHPVGPVVQVGLFFWEEDRGAEALRHMQGIIESLPRKAGAIIAALNAPPADFVPEEHRFRPGYALLLAGFGPEPEIADVAQQVRAGLAPLFEFTTPMPYVALQQMLDETALPGVLAYEKALYLDRFSEPVITAVTERLPLRNSPMSFLPNMFAGGAFTEVADDATAFGGARKPVVLFSIGAFANDADLLARDRQLARDLWDAVAPHSSGTGGYVNFMTDYEDDRVRASFGAAKYARLARIKAHYDPENLLHRNPNIKPALAPA</sequence>
<dbReference type="InterPro" id="IPR016167">
    <property type="entry name" value="FAD-bd_PCMH_sub1"/>
</dbReference>
<dbReference type="InterPro" id="IPR036318">
    <property type="entry name" value="FAD-bd_PCMH-like_sf"/>
</dbReference>
<keyword evidence="8" id="KW-1185">Reference proteome</keyword>
<dbReference type="InterPro" id="IPR006093">
    <property type="entry name" value="Oxy_OxRdtase_FAD_BS"/>
</dbReference>
<reference evidence="7 8" key="1">
    <citation type="submission" date="2014-07" db="EMBL/GenBank/DDBJ databases">
        <title>Whole Genome Sequence of the Amycolatopsis methanolica 239.</title>
        <authorList>
            <person name="Tang B."/>
        </authorList>
    </citation>
    <scope>NUCLEOTIDE SEQUENCE [LARGE SCALE GENOMIC DNA]</scope>
    <source>
        <strain evidence="7 8">239</strain>
    </source>
</reference>
<dbReference type="Gene3D" id="3.30.43.10">
    <property type="entry name" value="Uridine Diphospho-n-acetylenolpyruvylglucosamine Reductase, domain 2"/>
    <property type="match status" value="1"/>
</dbReference>
<dbReference type="Gene3D" id="3.30.465.10">
    <property type="match status" value="1"/>
</dbReference>
<evidence type="ECO:0000256" key="1">
    <source>
        <dbReference type="ARBA" id="ARBA00001974"/>
    </source>
</evidence>
<dbReference type="InterPro" id="IPR016164">
    <property type="entry name" value="FAD-linked_Oxase-like_C"/>
</dbReference>
<organism evidence="7 8">
    <name type="scientific">Amycolatopsis methanolica 239</name>
    <dbReference type="NCBI Taxonomy" id="1068978"/>
    <lineage>
        <taxon>Bacteria</taxon>
        <taxon>Bacillati</taxon>
        <taxon>Actinomycetota</taxon>
        <taxon>Actinomycetes</taxon>
        <taxon>Pseudonocardiales</taxon>
        <taxon>Pseudonocardiaceae</taxon>
        <taxon>Amycolatopsis</taxon>
        <taxon>Amycolatopsis methanolica group</taxon>
    </lineage>
</organism>
<dbReference type="RefSeq" id="WP_017985982.1">
    <property type="nucleotide sequence ID" value="NZ_AQUL01000001.1"/>
</dbReference>
<dbReference type="EMBL" id="CP009110">
    <property type="protein sequence ID" value="AIJ20128.1"/>
    <property type="molecule type" value="Genomic_DNA"/>
</dbReference>
<dbReference type="PANTHER" id="PTHR42973:SF39">
    <property type="entry name" value="FAD-BINDING PCMH-TYPE DOMAIN-CONTAINING PROTEIN"/>
    <property type="match status" value="1"/>
</dbReference>
<evidence type="ECO:0000256" key="3">
    <source>
        <dbReference type="ARBA" id="ARBA00022630"/>
    </source>
</evidence>
<dbReference type="HOGENOM" id="CLU_018354_10_0_11"/>
<dbReference type="PANTHER" id="PTHR42973">
    <property type="entry name" value="BINDING OXIDOREDUCTASE, PUTATIVE (AFU_ORTHOLOGUE AFUA_1G17690)-RELATED"/>
    <property type="match status" value="1"/>
</dbReference>
<dbReference type="InterPro" id="IPR016169">
    <property type="entry name" value="FAD-bd_PCMH_sub2"/>
</dbReference>
<dbReference type="SUPFAM" id="SSF56176">
    <property type="entry name" value="FAD-binding/transporter-associated domain-like"/>
    <property type="match status" value="1"/>
</dbReference>
<evidence type="ECO:0000313" key="7">
    <source>
        <dbReference type="EMBL" id="AIJ20128.1"/>
    </source>
</evidence>
<keyword evidence="3" id="KW-0285">Flavoprotein</keyword>
<dbReference type="SUPFAM" id="SSF55103">
    <property type="entry name" value="FAD-linked oxidases, C-terminal domain"/>
    <property type="match status" value="1"/>
</dbReference>
<evidence type="ECO:0000259" key="6">
    <source>
        <dbReference type="PROSITE" id="PS51387"/>
    </source>
</evidence>
<dbReference type="AlphaFoldDB" id="A0A076MGZ0"/>
<dbReference type="KEGG" id="amq:AMETH_0036"/>
<proteinExistence type="inferred from homology"/>
<dbReference type="InterPro" id="IPR050416">
    <property type="entry name" value="FAD-linked_Oxidoreductase"/>
</dbReference>
<evidence type="ECO:0000256" key="2">
    <source>
        <dbReference type="ARBA" id="ARBA00005466"/>
    </source>
</evidence>
<dbReference type="eggNOG" id="COG0277">
    <property type="taxonomic scope" value="Bacteria"/>
</dbReference>
<dbReference type="STRING" id="1068978.AMETH_0036"/>
<dbReference type="Gene3D" id="3.40.462.20">
    <property type="match status" value="1"/>
</dbReference>
<dbReference type="GO" id="GO:0016491">
    <property type="term" value="F:oxidoreductase activity"/>
    <property type="evidence" value="ECO:0007669"/>
    <property type="project" value="UniProtKB-KW"/>
</dbReference>